<proteinExistence type="predicted"/>
<dbReference type="Pfam" id="PF13520">
    <property type="entry name" value="AA_permease_2"/>
    <property type="match status" value="1"/>
</dbReference>
<feature type="transmembrane region" description="Helical" evidence="6">
    <location>
        <begin position="183"/>
        <end position="205"/>
    </location>
</feature>
<dbReference type="GO" id="GO:0022857">
    <property type="term" value="F:transmembrane transporter activity"/>
    <property type="evidence" value="ECO:0007669"/>
    <property type="project" value="InterPro"/>
</dbReference>
<dbReference type="AlphaFoldDB" id="A0A1I0CL99"/>
<feature type="transmembrane region" description="Helical" evidence="6">
    <location>
        <begin position="126"/>
        <end position="145"/>
    </location>
</feature>
<dbReference type="EMBL" id="FOIM01000003">
    <property type="protein sequence ID" value="SET20438.1"/>
    <property type="molecule type" value="Genomic_DNA"/>
</dbReference>
<evidence type="ECO:0000256" key="1">
    <source>
        <dbReference type="ARBA" id="ARBA00004651"/>
    </source>
</evidence>
<dbReference type="GO" id="GO:0005886">
    <property type="term" value="C:plasma membrane"/>
    <property type="evidence" value="ECO:0007669"/>
    <property type="project" value="UniProtKB-SubCell"/>
</dbReference>
<feature type="transmembrane region" description="Helical" evidence="6">
    <location>
        <begin position="385"/>
        <end position="407"/>
    </location>
</feature>
<reference evidence="8" key="1">
    <citation type="submission" date="2016-10" db="EMBL/GenBank/DDBJ databases">
        <authorList>
            <person name="Varghese N."/>
            <person name="Submissions S."/>
        </authorList>
    </citation>
    <scope>NUCLEOTIDE SEQUENCE [LARGE SCALE GENOMIC DNA]</scope>
    <source>
        <strain evidence="8">NLAE-zl-G277</strain>
    </source>
</reference>
<accession>A0A1I0CL99</accession>
<dbReference type="Gene3D" id="1.20.1740.10">
    <property type="entry name" value="Amino acid/polyamine transporter I"/>
    <property type="match status" value="1"/>
</dbReference>
<organism evidence="7 8">
    <name type="scientific">Enterocloster lavalensis</name>
    <dbReference type="NCBI Taxonomy" id="460384"/>
    <lineage>
        <taxon>Bacteria</taxon>
        <taxon>Bacillati</taxon>
        <taxon>Bacillota</taxon>
        <taxon>Clostridia</taxon>
        <taxon>Lachnospirales</taxon>
        <taxon>Lachnospiraceae</taxon>
        <taxon>Enterocloster</taxon>
    </lineage>
</organism>
<dbReference type="PANTHER" id="PTHR42770">
    <property type="entry name" value="AMINO ACID TRANSPORTER-RELATED"/>
    <property type="match status" value="1"/>
</dbReference>
<keyword evidence="8" id="KW-1185">Reference proteome</keyword>
<feature type="transmembrane region" description="Helical" evidence="6">
    <location>
        <begin position="18"/>
        <end position="39"/>
    </location>
</feature>
<name>A0A1I0CL99_9FIRM</name>
<dbReference type="PIRSF" id="PIRSF006060">
    <property type="entry name" value="AA_transporter"/>
    <property type="match status" value="1"/>
</dbReference>
<evidence type="ECO:0000313" key="7">
    <source>
        <dbReference type="EMBL" id="SET20438.1"/>
    </source>
</evidence>
<feature type="transmembrane region" description="Helical" evidence="6">
    <location>
        <begin position="51"/>
        <end position="71"/>
    </location>
</feature>
<feature type="transmembrane region" description="Helical" evidence="6">
    <location>
        <begin position="348"/>
        <end position="365"/>
    </location>
</feature>
<feature type="transmembrane region" description="Helical" evidence="6">
    <location>
        <begin position="226"/>
        <end position="250"/>
    </location>
</feature>
<dbReference type="InterPro" id="IPR050367">
    <property type="entry name" value="APC_superfamily"/>
</dbReference>
<feature type="transmembrane region" description="Helical" evidence="6">
    <location>
        <begin position="152"/>
        <end position="171"/>
    </location>
</feature>
<evidence type="ECO:0000256" key="4">
    <source>
        <dbReference type="ARBA" id="ARBA00022989"/>
    </source>
</evidence>
<protein>
    <submittedName>
        <fullName evidence="7">Amino acid/polyamine/organocation transporter, APC superfamily</fullName>
    </submittedName>
</protein>
<feature type="transmembrane region" description="Helical" evidence="6">
    <location>
        <begin position="324"/>
        <end position="342"/>
    </location>
</feature>
<evidence type="ECO:0000256" key="2">
    <source>
        <dbReference type="ARBA" id="ARBA00022475"/>
    </source>
</evidence>
<keyword evidence="4 6" id="KW-1133">Transmembrane helix</keyword>
<evidence type="ECO:0000256" key="6">
    <source>
        <dbReference type="SAM" id="Phobius"/>
    </source>
</evidence>
<comment type="subcellular location">
    <subcellularLocation>
        <location evidence="1">Cell membrane</location>
        <topology evidence="1">Multi-pass membrane protein</topology>
    </subcellularLocation>
</comment>
<dbReference type="InterPro" id="IPR002293">
    <property type="entry name" value="AA/rel_permease1"/>
</dbReference>
<keyword evidence="3 6" id="KW-0812">Transmembrane</keyword>
<gene>
    <name evidence="7" type="ORF">SAMN05216313_10347</name>
</gene>
<feature type="transmembrane region" description="Helical" evidence="6">
    <location>
        <begin position="270"/>
        <end position="294"/>
    </location>
</feature>
<sequence>MSEKHDVGYKQVLTKKDLFGIAVGMIIGAGVMTLTGIGIGRTGRSVCISYLIATFFALFFAVPSILSSSIARFKGGNYTVWSMFVGEKWAGAWVIVYFLGEMCICMYALSFAEYFQALFPGANQRVVAVAIATFFFVVNFFGINIMAKVENVLTVGLVGAIILFIVCGMPHVDFTTYFTNPGFTTNGVIGIFAGGAFLNYAVLGASELISFSGECKNPKKDIPTTIIISTAFVALMFALLSIVASGVLPIEQVIGKPLTLVANEIFNKPMFVFFIVAGALGATATTLNVTVAYITKPLVQASRDGWFPKSMGELHPKYRTPYKWLIVWYLLCIVPIVFNFSVAQIADLVMFITYLRSIVYAIGYLRMPKMLPELWAKSIFHMPNWAYRLLMYSCAGVAAFQLISNALSADVKMIIINLVVLAAAIVFSLARYKSGKVQMEISYEEA</sequence>
<dbReference type="Proteomes" id="UP000198508">
    <property type="component" value="Unassembled WGS sequence"/>
</dbReference>
<evidence type="ECO:0000256" key="3">
    <source>
        <dbReference type="ARBA" id="ARBA00022692"/>
    </source>
</evidence>
<feature type="transmembrane region" description="Helical" evidence="6">
    <location>
        <begin position="413"/>
        <end position="432"/>
    </location>
</feature>
<feature type="transmembrane region" description="Helical" evidence="6">
    <location>
        <begin position="92"/>
        <end position="114"/>
    </location>
</feature>
<keyword evidence="2" id="KW-1003">Cell membrane</keyword>
<dbReference type="STRING" id="460384.SAMN05216313_10347"/>
<evidence type="ECO:0000313" key="8">
    <source>
        <dbReference type="Proteomes" id="UP000198508"/>
    </source>
</evidence>
<dbReference type="RefSeq" id="WP_092361022.1">
    <property type="nucleotide sequence ID" value="NZ_FOIM01000003.1"/>
</dbReference>
<dbReference type="PANTHER" id="PTHR42770:SF7">
    <property type="entry name" value="MEMBRANE PROTEIN"/>
    <property type="match status" value="1"/>
</dbReference>
<evidence type="ECO:0000256" key="5">
    <source>
        <dbReference type="ARBA" id="ARBA00023136"/>
    </source>
</evidence>
<keyword evidence="5 6" id="KW-0472">Membrane</keyword>